<dbReference type="InterPro" id="IPR050066">
    <property type="entry name" value="UvrABC_protein_C"/>
</dbReference>
<dbReference type="CDD" id="cd10434">
    <property type="entry name" value="GIY-YIG_UvrC_Cho"/>
    <property type="match status" value="1"/>
</dbReference>
<name>A0A7V2AVL9_UNCEI</name>
<dbReference type="Gene3D" id="3.40.1440.10">
    <property type="entry name" value="GIY-YIG endonuclease"/>
    <property type="match status" value="1"/>
</dbReference>
<protein>
    <recommendedName>
        <fullName evidence="1">GIY-YIG domain-containing protein</fullName>
    </recommendedName>
</protein>
<dbReference type="PANTHER" id="PTHR30562">
    <property type="entry name" value="UVRC/OXIDOREDUCTASE"/>
    <property type="match status" value="1"/>
</dbReference>
<dbReference type="InterPro" id="IPR000305">
    <property type="entry name" value="GIY-YIG_endonuc"/>
</dbReference>
<dbReference type="InterPro" id="IPR035901">
    <property type="entry name" value="GIY-YIG_endonuc_sf"/>
</dbReference>
<dbReference type="PROSITE" id="PS50164">
    <property type="entry name" value="GIY_YIG"/>
    <property type="match status" value="1"/>
</dbReference>
<reference evidence="2" key="1">
    <citation type="journal article" date="2020" name="mSystems">
        <title>Genome- and Community-Level Interaction Insights into Carbon Utilization and Element Cycling Functions of Hydrothermarchaeota in Hydrothermal Sediment.</title>
        <authorList>
            <person name="Zhou Z."/>
            <person name="Liu Y."/>
            <person name="Xu W."/>
            <person name="Pan J."/>
            <person name="Luo Z.H."/>
            <person name="Li M."/>
        </authorList>
    </citation>
    <scope>NUCLEOTIDE SEQUENCE [LARGE SCALE GENOMIC DNA]</scope>
    <source>
        <strain evidence="2">SpSt-1233</strain>
    </source>
</reference>
<feature type="domain" description="GIY-YIG" evidence="1">
    <location>
        <begin position="3"/>
        <end position="37"/>
    </location>
</feature>
<dbReference type="PANTHER" id="PTHR30562:SF1">
    <property type="entry name" value="UVRABC SYSTEM PROTEIN C"/>
    <property type="match status" value="1"/>
</dbReference>
<dbReference type="Pfam" id="PF01541">
    <property type="entry name" value="GIY-YIG"/>
    <property type="match status" value="1"/>
</dbReference>
<dbReference type="GO" id="GO:0009380">
    <property type="term" value="C:excinuclease repair complex"/>
    <property type="evidence" value="ECO:0007669"/>
    <property type="project" value="TreeGrafter"/>
</dbReference>
<dbReference type="InterPro" id="IPR047296">
    <property type="entry name" value="GIY-YIG_UvrC_Cho"/>
</dbReference>
<organism evidence="2">
    <name type="scientific">Eiseniibacteriota bacterium</name>
    <dbReference type="NCBI Taxonomy" id="2212470"/>
    <lineage>
        <taxon>Bacteria</taxon>
        <taxon>Candidatus Eiseniibacteriota</taxon>
    </lineage>
</organism>
<dbReference type="SUPFAM" id="SSF82771">
    <property type="entry name" value="GIY-YIG endonuclease"/>
    <property type="match status" value="1"/>
</dbReference>
<dbReference type="GO" id="GO:0006289">
    <property type="term" value="P:nucleotide-excision repair"/>
    <property type="evidence" value="ECO:0007669"/>
    <property type="project" value="InterPro"/>
</dbReference>
<feature type="non-terminal residue" evidence="2">
    <location>
        <position position="37"/>
    </location>
</feature>
<gene>
    <name evidence="2" type="ORF">ENO08_06580</name>
</gene>
<evidence type="ECO:0000313" key="2">
    <source>
        <dbReference type="EMBL" id="HER44108.1"/>
    </source>
</evidence>
<comment type="caution">
    <text evidence="2">The sequence shown here is derived from an EMBL/GenBank/DDBJ whole genome shotgun (WGS) entry which is preliminary data.</text>
</comment>
<sequence length="37" mass="4289">MPDSPGVYFFKNGRGRVIYVGKARNLVNRVRSYMQDP</sequence>
<evidence type="ECO:0000259" key="1">
    <source>
        <dbReference type="PROSITE" id="PS50164"/>
    </source>
</evidence>
<dbReference type="EMBL" id="DSEC01000468">
    <property type="protein sequence ID" value="HER44108.1"/>
    <property type="molecule type" value="Genomic_DNA"/>
</dbReference>
<dbReference type="Proteomes" id="UP000886069">
    <property type="component" value="Unassembled WGS sequence"/>
</dbReference>
<accession>A0A7V2AVL9</accession>
<proteinExistence type="predicted"/>
<dbReference type="AlphaFoldDB" id="A0A7V2AVL9"/>